<dbReference type="RefSeq" id="WP_302076614.1">
    <property type="nucleotide sequence ID" value="NZ_JAUKWQ010000002.1"/>
</dbReference>
<keyword evidence="3" id="KW-1185">Reference proteome</keyword>
<comment type="caution">
    <text evidence="2">The sequence shown here is derived from an EMBL/GenBank/DDBJ whole genome shotgun (WGS) entry which is preliminary data.</text>
</comment>
<evidence type="ECO:0000313" key="3">
    <source>
        <dbReference type="Proteomes" id="UP001169006"/>
    </source>
</evidence>
<evidence type="ECO:0000259" key="1">
    <source>
        <dbReference type="Pfam" id="PF26395"/>
    </source>
</evidence>
<protein>
    <recommendedName>
        <fullName evidence="1">Type II CBASS E2 protein domain-containing protein</fullName>
    </recommendedName>
</protein>
<evidence type="ECO:0000313" key="2">
    <source>
        <dbReference type="EMBL" id="MDO1582472.1"/>
    </source>
</evidence>
<organism evidence="2 3">
    <name type="scientific">Rhizobium oryzicola</name>
    <dbReference type="NCBI Taxonomy" id="1232668"/>
    <lineage>
        <taxon>Bacteria</taxon>
        <taxon>Pseudomonadati</taxon>
        <taxon>Pseudomonadota</taxon>
        <taxon>Alphaproteobacteria</taxon>
        <taxon>Hyphomicrobiales</taxon>
        <taxon>Rhizobiaceae</taxon>
        <taxon>Rhizobium/Agrobacterium group</taxon>
        <taxon>Rhizobium</taxon>
    </lineage>
</organism>
<dbReference type="EMBL" id="JAUKWQ010000002">
    <property type="protein sequence ID" value="MDO1582472.1"/>
    <property type="molecule type" value="Genomic_DNA"/>
</dbReference>
<reference evidence="2" key="1">
    <citation type="journal article" date="2015" name="Int. J. Syst. Evol. Microbiol.">
        <title>Rhizobium oryzicola sp. nov., potential plant-growth-promoting endophytic bacteria isolated from rice roots.</title>
        <authorList>
            <person name="Zhang X.X."/>
            <person name="Gao J.S."/>
            <person name="Cao Y.H."/>
            <person name="Sheirdil R.A."/>
            <person name="Wang X.C."/>
            <person name="Zhang L."/>
        </authorList>
    </citation>
    <scope>NUCLEOTIDE SEQUENCE</scope>
    <source>
        <strain evidence="2">05753</strain>
    </source>
</reference>
<proteinExistence type="predicted"/>
<sequence>MNAKRKTIEQQIEAMAAAWPMFRVGKRDRVARSATWSGILKPQFTTYRIEIRYVVGTYPQVRVLSPTLERLPGNEEGSLPHVYGPSSDPTLCLFDPETDEWNSTMLIADKIIPWTIEWLAFYEFWLMTGVWSGGGRHATSGPEETLA</sequence>
<reference evidence="2" key="2">
    <citation type="submission" date="2023-07" db="EMBL/GenBank/DDBJ databases">
        <authorList>
            <person name="Sun H."/>
        </authorList>
    </citation>
    <scope>NUCLEOTIDE SEQUENCE</scope>
    <source>
        <strain evidence="2">05753</strain>
    </source>
</reference>
<feature type="domain" description="Type II CBASS E2 protein" evidence="1">
    <location>
        <begin position="11"/>
        <end position="137"/>
    </location>
</feature>
<accession>A0ABT8SXV7</accession>
<dbReference type="Pfam" id="PF26395">
    <property type="entry name" value="E2-CBASS"/>
    <property type="match status" value="1"/>
</dbReference>
<dbReference type="InterPro" id="IPR058588">
    <property type="entry name" value="E2-CBASS"/>
</dbReference>
<name>A0ABT8SXV7_9HYPH</name>
<gene>
    <name evidence="2" type="ORF">Q2T52_10200</name>
</gene>
<dbReference type="Proteomes" id="UP001169006">
    <property type="component" value="Unassembled WGS sequence"/>
</dbReference>